<organism evidence="2">
    <name type="scientific">Thogotovirus thogotoense</name>
    <dbReference type="NCBI Taxonomy" id="11569"/>
    <lineage>
        <taxon>Viruses</taxon>
        <taxon>Riboviria</taxon>
        <taxon>Orthornavirae</taxon>
        <taxon>Negarnaviricota</taxon>
        <taxon>Polyploviricotina</taxon>
        <taxon>Insthoviricetes</taxon>
        <taxon>Articulavirales</taxon>
        <taxon>Orthomyxoviridae</taxon>
        <taxon>Thogotovirus</taxon>
    </lineage>
</organism>
<dbReference type="GO" id="GO:0019013">
    <property type="term" value="C:viral nucleocapsid"/>
    <property type="evidence" value="ECO:0007669"/>
    <property type="project" value="UniProtKB-KW"/>
</dbReference>
<sequence>MASDQMDISGPPPKKQHLETESQIPKMYEMIRDQMRTLASTHKIPLNIDHNCEVIGSIIMAACTNNRDLRPVDKYWFFMGPAGSEVMTEVEIDIQPQLQWAKGAVHDPRYKGQWYPFLALLQISNKTKDTILWQKYPVTQELEISNSLEIYANGHGIKDRLKNSRPRSVGPLVHLLHLKRLQENPPKNPKTKKPLESPAVNGIRKSIVGHLKRQCIGETQKAMINQFEMGRWESLSTFAASLLAIKPRIENHFVLTYPLIANCEDFAGATLSDEWVFRAMEKISNKKALRVCGPDEKWVSFINQIYIHSVFQTTGEDLGVLEWVFGGRFCQRKEFGRYCKKSQTKVIGNFTFQYEYWSKPLKSAPRSIEGSKRGQISCRPSFKGKRPSYNNFTSIDALQSTSGAQAASFYDQVREECQKYMDLKVEGTTCFYKKGGHVEVEFPGSIHCNTYLFG</sequence>
<evidence type="ECO:0000256" key="1">
    <source>
        <dbReference type="SAM" id="MobiDB-lite"/>
    </source>
</evidence>
<accession>A0A7M1I6N6</accession>
<dbReference type="SUPFAM" id="SSF161003">
    <property type="entry name" value="flu NP-like"/>
    <property type="match status" value="1"/>
</dbReference>
<feature type="region of interest" description="Disordered" evidence="1">
    <location>
        <begin position="1"/>
        <end position="22"/>
    </location>
</feature>
<evidence type="ECO:0000313" key="2">
    <source>
        <dbReference type="EMBL" id="QOQ34658.1"/>
    </source>
</evidence>
<protein>
    <submittedName>
        <fullName evidence="2">Nucleoprotein</fullName>
    </submittedName>
</protein>
<proteinExistence type="predicted"/>
<dbReference type="EMBL" id="MT628408">
    <property type="protein sequence ID" value="QOQ34658.1"/>
    <property type="molecule type" value="Viral_cRNA"/>
</dbReference>
<name>A0A7M1I6N6_9ORTO</name>
<keyword evidence="2" id="KW-0543">Viral nucleoprotein</keyword>
<gene>
    <name evidence="2" type="primary">NP</name>
</gene>
<reference evidence="2" key="1">
    <citation type="submission" date="2020-06" db="EMBL/GenBank/DDBJ databases">
        <title>A comparative study of ten Thogotovirus isolates and their distinct in vivo characteristics.</title>
        <authorList>
            <person name="Fuchs J."/>
            <person name="Lamkiewicz K."/>
            <person name="Hoelzer M."/>
            <person name="Marz M."/>
            <person name="Kochs G."/>
        </authorList>
    </citation>
    <scope>NUCLEOTIDE SEQUENCE</scope>
    <source>
        <strain evidence="2">AfricAII</strain>
    </source>
</reference>
<keyword evidence="2" id="KW-0946">Virion</keyword>